<dbReference type="Pfam" id="PF11374">
    <property type="entry name" value="DUF3176"/>
    <property type="match status" value="1"/>
</dbReference>
<sequence>MSHVDAHQPASPLQSGLGRPDTDVQTIERTDHQRVRLLADDPLELSKQGGKSAPPSIGNASPITAKPTKPPSVFGWWFLEILCCLLSLGSLAAQVGVLARYNSKPQDSWPSQTLTLNALIATLSTICRTSLMCTVGSLLAQAKWNRFSSRRETDYFPLKDYALLDEASRGSWGSARLLYRFKGSHVACFGAALSILSQMFGLFSQQLVTLRTDQVELRSATATGQVARTTWLKSGGYNGDYRQATKIAMYNGFMAPNIGIPQVQCPTGNCTWPIIPTIGVCGACLNVTDELRLDRVNGTACVLEIPNGTKLERDYCTPPYTALSDTYFTTGPGSGRVFNSSSDILKREAFNVIAEFGGIGVPESKTTTQPGVMINDSIAVECALWYCLQAREIRVEKGELRDRITETWGEVPIHYESYLSGNVTFANIPSSMGTAAGDQYTVSWVVLDGVRELARTTFQGSLVVSGAGKTEFALSLSNTFDDIHDWMDRLASSLTNAVRINGTDSPTDERYWGTAITGQVVIVVRWEWIVYPAVMVCASMVYLVVEIVRTARIGVRPWKDDPLLPVCMEVDEEIRLQAGKGLDEPDGIEKRVGEYEVTLKREDGFSVGFSFNTWLIDTETLKLESVVNPETVEYAILSHTWEEEEVSFQEFQDLRFASTRKGFAKIEMTCFFAKCQGYRYAWVDTCCVDKSNSVELSEAINSMFRWYKGSKRCYAYLSDYRQTTIDSDFANCRWFTRGWTLQELIAPASLTFYNRYWDALGSKTELSRIVSGITSIDEVVLLGRRDINTFNVVYRMSWAAGRKTTRPEDIAYCLFGIFDVNLPMLYGEGTKAFLRLQEEICQRVNDLTLFAWKTDIDEGRRGIFARSPEEFAYASYRNYLHGPVPRDVRVSNRGIIFDDVELMVVEGQGLFMPFGLFEPIPDSTEYTPGGTFLEKTVDGYVRVKTDQLFPTGIGGRWLPPEQINVISRGVVAMHQASMVCVSTSDAITISNVCPRRQWDPYTGAFMGNDRSMVELDVSLGNGQVYHLMAFFIPPFSDNLPLLHDIVDGKWHNWSNALANTGKANMAASWVEVLDNHFFEEGTRNYGEGTRLYPTPDPSIAVCVDVAKVERGWQVSLSLSHDYLSRSMGSSMRWLAVAAVATCALFDNTNASDVPPQGPEPTAPARIRALRPLQGLFRREDGTVTETLDITVAPDTLCGFYTPSTIYSFTCSPGTSCMWENSKYNLAFCGIEDFKTACIGQADATDEDKCDDNCRRDPNIQFCTQDTRPFCFTIYMPNGIKKYPCHSAAGFSSMIFPDGAANFATSTMDVTIYEAATTKPSESTQESTAEESKDEKESDAETTRPKGAKTVTVGPTASSESESEKDASEDDGNEKSGGSKTNIGAIVGGVVGGIAVIALVVLAIFLIRDETRTRHSPYNKSNILLSNRCSTPSWPSNNKCITKDGNKHHLLKDSNRHLHLKGSTRRRHPKDFSNRHPSRRLSRERWRLLIQMPWRYMSCRIRWSTNELV</sequence>
<comment type="caution">
    <text evidence="5">The sequence shown here is derived from an EMBL/GenBank/DDBJ whole genome shotgun (WGS) entry which is preliminary data.</text>
</comment>
<dbReference type="EMBL" id="NKCK01000131">
    <property type="protein sequence ID" value="RSL97013.1"/>
    <property type="molecule type" value="Genomic_DNA"/>
</dbReference>
<feature type="compositionally biased region" description="Acidic residues" evidence="1">
    <location>
        <begin position="1360"/>
        <end position="1371"/>
    </location>
</feature>
<protein>
    <submittedName>
        <fullName evidence="5">Uncharacterized protein</fullName>
    </submittedName>
</protein>
<feature type="transmembrane region" description="Helical" evidence="2">
    <location>
        <begin position="1382"/>
        <end position="1406"/>
    </location>
</feature>
<accession>A0A428T4R0</accession>
<dbReference type="Pfam" id="PF26640">
    <property type="entry name" value="DUF8212"/>
    <property type="match status" value="1"/>
</dbReference>
<evidence type="ECO:0000313" key="5">
    <source>
        <dbReference type="EMBL" id="RSL97013.1"/>
    </source>
</evidence>
<keyword evidence="6" id="KW-1185">Reference proteome</keyword>
<name>A0A428T4R0_9HYPO</name>
<feature type="transmembrane region" description="Helical" evidence="2">
    <location>
        <begin position="119"/>
        <end position="140"/>
    </location>
</feature>
<proteinExistence type="predicted"/>
<dbReference type="InterPro" id="IPR010730">
    <property type="entry name" value="HET"/>
</dbReference>
<dbReference type="PANTHER" id="PTHR10622">
    <property type="entry name" value="HET DOMAIN-CONTAINING PROTEIN"/>
    <property type="match status" value="1"/>
</dbReference>
<evidence type="ECO:0000259" key="3">
    <source>
        <dbReference type="Pfam" id="PF06985"/>
    </source>
</evidence>
<feature type="transmembrane region" description="Helical" evidence="2">
    <location>
        <begin position="76"/>
        <end position="99"/>
    </location>
</feature>
<keyword evidence="2" id="KW-0472">Membrane</keyword>
<feature type="region of interest" description="Disordered" evidence="1">
    <location>
        <begin position="1315"/>
        <end position="1381"/>
    </location>
</feature>
<feature type="transmembrane region" description="Helical" evidence="2">
    <location>
        <begin position="186"/>
        <end position="204"/>
    </location>
</feature>
<keyword evidence="2" id="KW-1133">Transmembrane helix</keyword>
<feature type="compositionally biased region" description="Basic and acidic residues" evidence="1">
    <location>
        <begin position="1329"/>
        <end position="1343"/>
    </location>
</feature>
<dbReference type="InterPro" id="IPR021514">
    <property type="entry name" value="DUF3176"/>
</dbReference>
<dbReference type="Proteomes" id="UP000287144">
    <property type="component" value="Unassembled WGS sequence"/>
</dbReference>
<dbReference type="PANTHER" id="PTHR10622:SF12">
    <property type="entry name" value="HET DOMAIN-CONTAINING PROTEIN"/>
    <property type="match status" value="1"/>
</dbReference>
<dbReference type="Pfam" id="PF06985">
    <property type="entry name" value="HET"/>
    <property type="match status" value="1"/>
</dbReference>
<evidence type="ECO:0000259" key="4">
    <source>
        <dbReference type="Pfam" id="PF26640"/>
    </source>
</evidence>
<organism evidence="5 6">
    <name type="scientific">Fusarium oligoseptatum</name>
    <dbReference type="NCBI Taxonomy" id="2604345"/>
    <lineage>
        <taxon>Eukaryota</taxon>
        <taxon>Fungi</taxon>
        <taxon>Dikarya</taxon>
        <taxon>Ascomycota</taxon>
        <taxon>Pezizomycotina</taxon>
        <taxon>Sordariomycetes</taxon>
        <taxon>Hypocreomycetidae</taxon>
        <taxon>Hypocreales</taxon>
        <taxon>Nectriaceae</taxon>
        <taxon>Fusarium</taxon>
        <taxon>Fusarium solani species complex</taxon>
    </lineage>
</organism>
<dbReference type="InterPro" id="IPR058525">
    <property type="entry name" value="DUF8212"/>
</dbReference>
<gene>
    <name evidence="5" type="ORF">CEP52_011144</name>
</gene>
<reference evidence="5 6" key="1">
    <citation type="submission" date="2017-06" db="EMBL/GenBank/DDBJ databases">
        <title>Comparative genomic analysis of Ambrosia Fusariam Clade fungi.</title>
        <authorList>
            <person name="Stajich J.E."/>
            <person name="Carrillo J."/>
            <person name="Kijimoto T."/>
            <person name="Eskalen A."/>
            <person name="O'Donnell K."/>
            <person name="Kasson M."/>
        </authorList>
    </citation>
    <scope>NUCLEOTIDE SEQUENCE [LARGE SCALE GENOMIC DNA]</scope>
    <source>
        <strain evidence="5 6">NRRL62579</strain>
    </source>
</reference>
<feature type="domain" description="Heterokaryon incompatibility" evidence="3">
    <location>
        <begin position="634"/>
        <end position="724"/>
    </location>
</feature>
<dbReference type="STRING" id="1325735.A0A428T4R0"/>
<feature type="region of interest" description="Disordered" evidence="1">
    <location>
        <begin position="1"/>
        <end position="22"/>
    </location>
</feature>
<keyword evidence="2" id="KW-0812">Transmembrane</keyword>
<evidence type="ECO:0000313" key="6">
    <source>
        <dbReference type="Proteomes" id="UP000287144"/>
    </source>
</evidence>
<feature type="region of interest" description="Disordered" evidence="1">
    <location>
        <begin position="39"/>
        <end position="64"/>
    </location>
</feature>
<evidence type="ECO:0000256" key="1">
    <source>
        <dbReference type="SAM" id="MobiDB-lite"/>
    </source>
</evidence>
<feature type="domain" description="DUF8212" evidence="4">
    <location>
        <begin position="831"/>
        <end position="854"/>
    </location>
</feature>
<evidence type="ECO:0000256" key="2">
    <source>
        <dbReference type="SAM" id="Phobius"/>
    </source>
</evidence>